<proteinExistence type="predicted"/>
<feature type="compositionally biased region" description="Basic and acidic residues" evidence="1">
    <location>
        <begin position="27"/>
        <end position="56"/>
    </location>
</feature>
<dbReference type="RefSeq" id="XP_004998296.1">
    <property type="nucleotide sequence ID" value="XM_004998239.1"/>
</dbReference>
<dbReference type="STRING" id="946362.F2TXL2"/>
<dbReference type="GO" id="GO:0005829">
    <property type="term" value="C:cytosol"/>
    <property type="evidence" value="ECO:0007669"/>
    <property type="project" value="TreeGrafter"/>
</dbReference>
<gene>
    <name evidence="3" type="ORF">PTSG_00828</name>
</gene>
<dbReference type="EMBL" id="GL832956">
    <property type="protein sequence ID" value="EGD76121.1"/>
    <property type="molecule type" value="Genomic_DNA"/>
</dbReference>
<dbReference type="InterPro" id="IPR003754">
    <property type="entry name" value="4pyrrol_synth_uPrphyn_synth"/>
</dbReference>
<dbReference type="Proteomes" id="UP000007799">
    <property type="component" value="Unassembled WGS sequence"/>
</dbReference>
<protein>
    <recommendedName>
        <fullName evidence="2">Tetrapyrrole biosynthesis uroporphyrinogen III synthase domain-containing protein</fullName>
    </recommendedName>
</protein>
<dbReference type="CDD" id="cd06578">
    <property type="entry name" value="HemD"/>
    <property type="match status" value="1"/>
</dbReference>
<reference evidence="3" key="1">
    <citation type="submission" date="2009-08" db="EMBL/GenBank/DDBJ databases">
        <title>Annotation of Salpingoeca rosetta.</title>
        <authorList>
            <consortium name="The Broad Institute Genome Sequencing Platform"/>
            <person name="Russ C."/>
            <person name="Cuomo C."/>
            <person name="Burger G."/>
            <person name="Gray M.W."/>
            <person name="Holland P.W.H."/>
            <person name="King N."/>
            <person name="Lang F.B.F."/>
            <person name="Roger A.J."/>
            <person name="Ruiz-Trillo I."/>
            <person name="Young S.K."/>
            <person name="Zeng Q."/>
            <person name="Gargeya S."/>
            <person name="Alvarado L."/>
            <person name="Berlin A."/>
            <person name="Chapman S.B."/>
            <person name="Chen Z."/>
            <person name="Freedman E."/>
            <person name="Gellesch M."/>
            <person name="Goldberg J."/>
            <person name="Griggs A."/>
            <person name="Gujja S."/>
            <person name="Heilman E."/>
            <person name="Heiman D."/>
            <person name="Howarth C."/>
            <person name="Mehta T."/>
            <person name="Neiman D."/>
            <person name="Pearson M."/>
            <person name="Roberts A."/>
            <person name="Saif S."/>
            <person name="Shea T."/>
            <person name="Shenoy N."/>
            <person name="Sisk P."/>
            <person name="Stolte C."/>
            <person name="Sykes S."/>
            <person name="White J."/>
            <person name="Yandava C."/>
            <person name="Haas B."/>
            <person name="Nusbaum C."/>
            <person name="Birren B."/>
        </authorList>
    </citation>
    <scope>NUCLEOTIDE SEQUENCE [LARGE SCALE GENOMIC DNA]</scope>
    <source>
        <strain evidence="3">ATCC 50818</strain>
    </source>
</reference>
<evidence type="ECO:0000256" key="1">
    <source>
        <dbReference type="SAM" id="MobiDB-lite"/>
    </source>
</evidence>
<evidence type="ECO:0000259" key="2">
    <source>
        <dbReference type="Pfam" id="PF02602"/>
    </source>
</evidence>
<dbReference type="GO" id="GO:0006780">
    <property type="term" value="P:uroporphyrinogen III biosynthetic process"/>
    <property type="evidence" value="ECO:0007669"/>
    <property type="project" value="InterPro"/>
</dbReference>
<dbReference type="Pfam" id="PF02602">
    <property type="entry name" value="HEM4"/>
    <property type="match status" value="1"/>
</dbReference>
<dbReference type="GO" id="GO:0006782">
    <property type="term" value="P:protoporphyrinogen IX biosynthetic process"/>
    <property type="evidence" value="ECO:0007669"/>
    <property type="project" value="UniProtKB-UniPathway"/>
</dbReference>
<organism evidence="4">
    <name type="scientific">Salpingoeca rosetta (strain ATCC 50818 / BSB-021)</name>
    <dbReference type="NCBI Taxonomy" id="946362"/>
    <lineage>
        <taxon>Eukaryota</taxon>
        <taxon>Choanoflagellata</taxon>
        <taxon>Craspedida</taxon>
        <taxon>Salpingoecidae</taxon>
        <taxon>Salpingoeca</taxon>
    </lineage>
</organism>
<feature type="domain" description="Tetrapyrrole biosynthesis uroporphyrinogen III synthase" evidence="2">
    <location>
        <begin position="58"/>
        <end position="268"/>
    </location>
</feature>
<dbReference type="OMA" id="HEVVCYS"/>
<dbReference type="InterPro" id="IPR039793">
    <property type="entry name" value="UROS/Hem4"/>
</dbReference>
<accession>F2TXL2</accession>
<evidence type="ECO:0000313" key="4">
    <source>
        <dbReference type="Proteomes" id="UP000007799"/>
    </source>
</evidence>
<sequence length="284" mass="30190">MAFVVVLKEEDSRYKQALAPVLAGDQTAKDEAQDNSGKDDGCSKDDGSSSSDERSSSARLQFVPVLQVEHTKGEAVDRQLLELLHTLPNAGIIITSSNAITAATSALSPAARQLIKDKPGFFVGDKTATAAAHALQLKVAIVANKAKELGERLVSEVPCSSYIFLCGDPHRPELPTLLQAHSIPLHEVVCYSSVIKDEAITHVQQLLQDCPSPILVIFSPSVARRVNALLSTDAANSALARMVTIGPTTAAEITRAPVFVAEKPTPAHVAHALELALQHHPHAS</sequence>
<dbReference type="KEGG" id="sre:PTSG_00828"/>
<keyword evidence="4" id="KW-1185">Reference proteome</keyword>
<dbReference type="GO" id="GO:0004852">
    <property type="term" value="F:uroporphyrinogen-III synthase activity"/>
    <property type="evidence" value="ECO:0007669"/>
    <property type="project" value="InterPro"/>
</dbReference>
<name>F2TXL2_SALR5</name>
<dbReference type="SUPFAM" id="SSF69618">
    <property type="entry name" value="HemD-like"/>
    <property type="match status" value="1"/>
</dbReference>
<dbReference type="UniPathway" id="UPA00251">
    <property type="reaction ID" value="UER00320"/>
</dbReference>
<dbReference type="Gene3D" id="3.40.50.10090">
    <property type="match status" value="2"/>
</dbReference>
<evidence type="ECO:0000313" key="3">
    <source>
        <dbReference type="EMBL" id="EGD76121.1"/>
    </source>
</evidence>
<dbReference type="PANTHER" id="PTHR12390:SF0">
    <property type="entry name" value="UROPORPHYRINOGEN-III SYNTHASE"/>
    <property type="match status" value="1"/>
</dbReference>
<feature type="region of interest" description="Disordered" evidence="1">
    <location>
        <begin position="20"/>
        <end position="58"/>
    </location>
</feature>
<dbReference type="AlphaFoldDB" id="F2TXL2"/>
<dbReference type="GeneID" id="16078891"/>
<dbReference type="OrthoDB" id="5595751at2759"/>
<dbReference type="PANTHER" id="PTHR12390">
    <property type="entry name" value="UROPORPHYRINOGEN III SYNTHASE"/>
    <property type="match status" value="1"/>
</dbReference>
<dbReference type="FunCoup" id="F2TXL2">
    <property type="interactions" value="652"/>
</dbReference>
<dbReference type="InterPro" id="IPR036108">
    <property type="entry name" value="4pyrrol_syn_uPrphyn_synt_sf"/>
</dbReference>
<dbReference type="InParanoid" id="F2TXL2"/>